<dbReference type="Proteomes" id="UP000050297">
    <property type="component" value="Unassembled WGS sequence"/>
</dbReference>
<evidence type="ECO:0000313" key="2">
    <source>
        <dbReference type="Proteomes" id="UP000050297"/>
    </source>
</evidence>
<dbReference type="Gene3D" id="3.30.70.1430">
    <property type="entry name" value="Multidrug efflux transporter AcrB pore domain"/>
    <property type="match status" value="1"/>
</dbReference>
<dbReference type="EMBL" id="LJPM01000151">
    <property type="protein sequence ID" value="KPW23347.1"/>
    <property type="molecule type" value="Genomic_DNA"/>
</dbReference>
<evidence type="ECO:0000313" key="1">
    <source>
        <dbReference type="EMBL" id="KPW23347.1"/>
    </source>
</evidence>
<dbReference type="GO" id="GO:0042910">
    <property type="term" value="F:xenobiotic transmembrane transporter activity"/>
    <property type="evidence" value="ECO:0007669"/>
    <property type="project" value="TreeGrafter"/>
</dbReference>
<comment type="caution">
    <text evidence="1">The sequence shown here is derived from an EMBL/GenBank/DDBJ whole genome shotgun (WGS) entry which is preliminary data.</text>
</comment>
<sequence>MFVSLLMGSWSFLNLGREEDPSFAIKTMVIQARWPGATLPDTLQQLTDRLEKKLEEIDALDYVKSYTLAGESTLFVFLKSETRSADIPAAWYQVRKK</sequence>
<dbReference type="PANTHER" id="PTHR32063">
    <property type="match status" value="1"/>
</dbReference>
<protein>
    <recommendedName>
        <fullName evidence="3">Acriflavin resistance protein</fullName>
    </recommendedName>
</protein>
<dbReference type="GO" id="GO:0005886">
    <property type="term" value="C:plasma membrane"/>
    <property type="evidence" value="ECO:0007669"/>
    <property type="project" value="TreeGrafter"/>
</dbReference>
<dbReference type="PANTHER" id="PTHR32063:SF64">
    <property type="entry name" value="ACRB_ACRD_ACRF FAMILY PROTEIN"/>
    <property type="match status" value="1"/>
</dbReference>
<name>A0A0P9HW65_PSESX</name>
<gene>
    <name evidence="1" type="ORF">ALO91_05568</name>
</gene>
<dbReference type="Pfam" id="PF00873">
    <property type="entry name" value="ACR_tran"/>
    <property type="match status" value="1"/>
</dbReference>
<dbReference type="InterPro" id="IPR001036">
    <property type="entry name" value="Acrflvin-R"/>
</dbReference>
<dbReference type="PATRIC" id="fig|199198.5.peg.5056"/>
<reference evidence="1 2" key="1">
    <citation type="submission" date="2015-09" db="EMBL/GenBank/DDBJ databases">
        <title>Genome announcement of multiple Pseudomonas syringae strains.</title>
        <authorList>
            <person name="Thakur S."/>
            <person name="Wang P.W."/>
            <person name="Gong Y."/>
            <person name="Weir B.S."/>
            <person name="Guttman D.S."/>
        </authorList>
    </citation>
    <scope>NUCLEOTIDE SEQUENCE [LARGE SCALE GENOMIC DNA]</scope>
    <source>
        <strain evidence="1 2">ICMP2802</strain>
    </source>
</reference>
<evidence type="ECO:0008006" key="3">
    <source>
        <dbReference type="Google" id="ProtNLM"/>
    </source>
</evidence>
<proteinExistence type="predicted"/>
<dbReference type="SUPFAM" id="SSF82693">
    <property type="entry name" value="Multidrug efflux transporter AcrB pore domain, PN1, PN2, PC1 and PC2 subdomains"/>
    <property type="match status" value="1"/>
</dbReference>
<accession>A0A0P9HW65</accession>
<dbReference type="AlphaFoldDB" id="A0A0P9HW65"/>
<feature type="non-terminal residue" evidence="1">
    <location>
        <position position="97"/>
    </location>
</feature>
<organism evidence="1 2">
    <name type="scientific">Pseudomonas syringae pv. aceris</name>
    <dbReference type="NCBI Taxonomy" id="199198"/>
    <lineage>
        <taxon>Bacteria</taxon>
        <taxon>Pseudomonadati</taxon>
        <taxon>Pseudomonadota</taxon>
        <taxon>Gammaproteobacteria</taxon>
        <taxon>Pseudomonadales</taxon>
        <taxon>Pseudomonadaceae</taxon>
        <taxon>Pseudomonas</taxon>
        <taxon>Pseudomonas syringae</taxon>
    </lineage>
</organism>
<dbReference type="Gene3D" id="1.20.1640.10">
    <property type="entry name" value="Multidrug efflux transporter AcrB transmembrane domain"/>
    <property type="match status" value="1"/>
</dbReference>